<evidence type="ECO:0000313" key="11">
    <source>
        <dbReference type="EMBL" id="CDY24913.1"/>
    </source>
</evidence>
<dbReference type="CDD" id="cd02440">
    <property type="entry name" value="AdoMet_MTases"/>
    <property type="match status" value="1"/>
</dbReference>
<evidence type="ECO:0000313" key="12">
    <source>
        <dbReference type="Proteomes" id="UP000028999"/>
    </source>
</evidence>
<feature type="transmembrane region" description="Helical" evidence="10">
    <location>
        <begin position="94"/>
        <end position="112"/>
    </location>
</feature>
<keyword evidence="5 10" id="KW-0735">Signal-anchor</keyword>
<reference evidence="11 12" key="1">
    <citation type="journal article" date="2014" name="Science">
        <title>Plant genetics. Early allopolyploid evolution in the post-Neolithic Brassica napus oilseed genome.</title>
        <authorList>
            <person name="Chalhoub B."/>
            <person name="Denoeud F."/>
            <person name="Liu S."/>
            <person name="Parkin I.A."/>
            <person name="Tang H."/>
            <person name="Wang X."/>
            <person name="Chiquet J."/>
            <person name="Belcram H."/>
            <person name="Tong C."/>
            <person name="Samans B."/>
            <person name="Correa M."/>
            <person name="Da Silva C."/>
            <person name="Just J."/>
            <person name="Falentin C."/>
            <person name="Koh C.S."/>
            <person name="Le Clainche I."/>
            <person name="Bernard M."/>
            <person name="Bento P."/>
            <person name="Noel B."/>
            <person name="Labadie K."/>
            <person name="Alberti A."/>
            <person name="Charles M."/>
            <person name="Arnaud D."/>
            <person name="Guo H."/>
            <person name="Daviaud C."/>
            <person name="Alamery S."/>
            <person name="Jabbari K."/>
            <person name="Zhao M."/>
            <person name="Edger P.P."/>
            <person name="Chelaifa H."/>
            <person name="Tack D."/>
            <person name="Lassalle G."/>
            <person name="Mestiri I."/>
            <person name="Schnel N."/>
            <person name="Le Paslier M.C."/>
            <person name="Fan G."/>
            <person name="Renault V."/>
            <person name="Bayer P.E."/>
            <person name="Golicz A.A."/>
            <person name="Manoli S."/>
            <person name="Lee T.H."/>
            <person name="Thi V.H."/>
            <person name="Chalabi S."/>
            <person name="Hu Q."/>
            <person name="Fan C."/>
            <person name="Tollenaere R."/>
            <person name="Lu Y."/>
            <person name="Battail C."/>
            <person name="Shen J."/>
            <person name="Sidebottom C.H."/>
            <person name="Wang X."/>
            <person name="Canaguier A."/>
            <person name="Chauveau A."/>
            <person name="Berard A."/>
            <person name="Deniot G."/>
            <person name="Guan M."/>
            <person name="Liu Z."/>
            <person name="Sun F."/>
            <person name="Lim Y.P."/>
            <person name="Lyons E."/>
            <person name="Town C.D."/>
            <person name="Bancroft I."/>
            <person name="Wang X."/>
            <person name="Meng J."/>
            <person name="Ma J."/>
            <person name="Pires J.C."/>
            <person name="King G.J."/>
            <person name="Brunel D."/>
            <person name="Delourme R."/>
            <person name="Renard M."/>
            <person name="Aury J.M."/>
            <person name="Adams K.L."/>
            <person name="Batley J."/>
            <person name="Snowdon R.J."/>
            <person name="Tost J."/>
            <person name="Edwards D."/>
            <person name="Zhou Y."/>
            <person name="Hua W."/>
            <person name="Sharpe A.G."/>
            <person name="Paterson A.H."/>
            <person name="Guan C."/>
            <person name="Wincker P."/>
        </authorList>
    </citation>
    <scope>NUCLEOTIDE SEQUENCE [LARGE SCALE GENOMIC DNA]</scope>
    <source>
        <strain evidence="12">cv. Darmor-bzh</strain>
    </source>
</reference>
<evidence type="ECO:0000256" key="9">
    <source>
        <dbReference type="ARBA" id="ARBA00060399"/>
    </source>
</evidence>
<evidence type="ECO:0000256" key="4">
    <source>
        <dbReference type="ARBA" id="ARBA00022692"/>
    </source>
</evidence>
<evidence type="ECO:0000256" key="7">
    <source>
        <dbReference type="ARBA" id="ARBA00023136"/>
    </source>
</evidence>
<dbReference type="OMA" id="QWGTHTK"/>
<protein>
    <recommendedName>
        <fullName evidence="10">Methyltransferase</fullName>
        <ecNumber evidence="10">2.1.1.-</ecNumber>
    </recommendedName>
</protein>
<keyword evidence="4 10" id="KW-0812">Transmembrane</keyword>
<keyword evidence="6 10" id="KW-1133">Transmembrane helix</keyword>
<evidence type="ECO:0000256" key="5">
    <source>
        <dbReference type="ARBA" id="ARBA00022968"/>
    </source>
</evidence>
<keyword evidence="3 10" id="KW-0808">Transferase</keyword>
<dbReference type="Gene3D" id="3.40.50.150">
    <property type="entry name" value="Vaccinia Virus protein VP39"/>
    <property type="match status" value="2"/>
</dbReference>
<dbReference type="InterPro" id="IPR004159">
    <property type="entry name" value="Put_SAM_MeTrfase"/>
</dbReference>
<keyword evidence="8 10" id="KW-0325">Glycoprotein</keyword>
<dbReference type="PANTHER" id="PTHR10108:SF1148">
    <property type="entry name" value="METHYLTRANSFERASE PMT23-RELATED"/>
    <property type="match status" value="1"/>
</dbReference>
<dbReference type="Proteomes" id="UP000028999">
    <property type="component" value="Unassembled WGS sequence"/>
</dbReference>
<proteinExistence type="inferred from homology"/>
<evidence type="ECO:0000256" key="1">
    <source>
        <dbReference type="ARBA" id="ARBA00008361"/>
    </source>
</evidence>
<keyword evidence="2 10" id="KW-0489">Methyltransferase</keyword>
<dbReference type="AlphaFoldDB" id="A0A078GJX4"/>
<organism evidence="11 12">
    <name type="scientific">Brassica napus</name>
    <name type="common">Rape</name>
    <dbReference type="NCBI Taxonomy" id="3708"/>
    <lineage>
        <taxon>Eukaryota</taxon>
        <taxon>Viridiplantae</taxon>
        <taxon>Streptophyta</taxon>
        <taxon>Embryophyta</taxon>
        <taxon>Tracheophyta</taxon>
        <taxon>Spermatophyta</taxon>
        <taxon>Magnoliopsida</taxon>
        <taxon>eudicotyledons</taxon>
        <taxon>Gunneridae</taxon>
        <taxon>Pentapetalae</taxon>
        <taxon>rosids</taxon>
        <taxon>malvids</taxon>
        <taxon>Brassicales</taxon>
        <taxon>Brassicaceae</taxon>
        <taxon>Brassiceae</taxon>
        <taxon>Brassica</taxon>
    </lineage>
</organism>
<dbReference type="GO" id="GO:0032259">
    <property type="term" value="P:methylation"/>
    <property type="evidence" value="ECO:0007669"/>
    <property type="project" value="UniProtKB-KW"/>
</dbReference>
<evidence type="ECO:0000256" key="6">
    <source>
        <dbReference type="ARBA" id="ARBA00022989"/>
    </source>
</evidence>
<name>A0A078GJX4_BRANA</name>
<dbReference type="FunFam" id="3.40.50.150:FF:000084">
    <property type="entry name" value="probable methyltransferase PMT23"/>
    <property type="match status" value="1"/>
</dbReference>
<dbReference type="SUPFAM" id="SSF53335">
    <property type="entry name" value="S-adenosyl-L-methionine-dependent methyltransferases"/>
    <property type="match status" value="2"/>
</dbReference>
<dbReference type="GO" id="GO:0012505">
    <property type="term" value="C:endomembrane system"/>
    <property type="evidence" value="ECO:0007669"/>
    <property type="project" value="UniProtKB-SubCell"/>
</dbReference>
<dbReference type="PANTHER" id="PTHR10108">
    <property type="entry name" value="SAM-DEPENDENT METHYLTRANSFERASE"/>
    <property type="match status" value="1"/>
</dbReference>
<gene>
    <name evidence="11" type="primary">BnaC03g22590D</name>
    <name evidence="11" type="ORF">GSBRNA2T00028697001</name>
</gene>
<comment type="similarity">
    <text evidence="1 10">Belongs to the methyltransferase superfamily.</text>
</comment>
<dbReference type="GO" id="GO:0008168">
    <property type="term" value="F:methyltransferase activity"/>
    <property type="evidence" value="ECO:0007669"/>
    <property type="project" value="UniProtKB-UniRule"/>
</dbReference>
<evidence type="ECO:0000256" key="8">
    <source>
        <dbReference type="ARBA" id="ARBA00023180"/>
    </source>
</evidence>
<dbReference type="STRING" id="3708.A0A078GJX4"/>
<dbReference type="GO" id="GO:0005737">
    <property type="term" value="C:cytoplasm"/>
    <property type="evidence" value="ECO:0000318"/>
    <property type="project" value="GO_Central"/>
</dbReference>
<dbReference type="PaxDb" id="3708-A0A078GJX4"/>
<sequence length="672" mass="76596">MRYRLRLRSEPFIHCQKRKMENKKKSIRTQIPSFLNSCRCIKNLHFYGQNRNRNVKAATFEALSSASSPLRDTISLPSLVNDPSSMAMISVQHVVVLLLTSFLIAITFFLFTSDNIRFPLPSLSSDYTPLPNSSNLGVSSDQTPQKMKMKLNASHDQEEEVVKWDLCKGAESVDYIPCLDNRDAIKQLKSRRHMEHRERHCPEPTPKCLVPLPDNYKPPVPWPKSRDMVWYNNVPHPKLVEYKKEQNWVKKEGEFLVFPGGGTQFKYGVTHYVEFIEKALPVIKWGKNIRVVLDVGCGVASFGGFLLDKDVITMSFAPKDEHEAQIQFALERGIPATLSVIGTQQLTFPANAFDLIHCARCRVHWDADGGKPLLELNRVLRPGGFFIWSATPVYRDNDRDSKIWTAMVSLTKSICWKVVAKMVDSSGIGLVIYQKPTSESCYKKRSTQEPPLCPKEEANASWYAPLRQCISKLPSGAVQKWPELWPKRLGSVKPQSVLVDSKTFKKDTEKWSEIVSDVYLERLAVNWSSVRNVMDMNAGFGGFAAALVNRPLWVMNVVPVDKPDTLSVVFDRGLIGVYHDWCESLNTYPRTYDLLHSSFYLGDVTQRCEIVQVVAEIDRVLRPGGYLVVQDTMETIKELESILGSLHWSTKIHQDRFLVGRKGFWRPIKPEL</sequence>
<keyword evidence="7 10" id="KW-0472">Membrane</keyword>
<dbReference type="GO" id="GO:0016020">
    <property type="term" value="C:membrane"/>
    <property type="evidence" value="ECO:0007669"/>
    <property type="project" value="UniProtKB-SubCell"/>
</dbReference>
<evidence type="ECO:0000256" key="2">
    <source>
        <dbReference type="ARBA" id="ARBA00022603"/>
    </source>
</evidence>
<evidence type="ECO:0000256" key="3">
    <source>
        <dbReference type="ARBA" id="ARBA00022679"/>
    </source>
</evidence>
<dbReference type="InterPro" id="IPR029063">
    <property type="entry name" value="SAM-dependent_MTases_sf"/>
</dbReference>
<dbReference type="EMBL" id="LK032166">
    <property type="protein sequence ID" value="CDY24913.1"/>
    <property type="molecule type" value="Genomic_DNA"/>
</dbReference>
<dbReference type="Pfam" id="PF03141">
    <property type="entry name" value="Methyltransf_29"/>
    <property type="match status" value="1"/>
</dbReference>
<accession>A0A078GJX4</accession>
<comment type="subcellular location">
    <subcellularLocation>
        <location evidence="9">Endomembrane system</location>
        <topology evidence="9">Single-pass type II membrane protein</topology>
    </subcellularLocation>
    <subcellularLocation>
        <location evidence="10">Membrane</location>
        <topology evidence="10">Single-pass type II membrane protein</topology>
    </subcellularLocation>
</comment>
<dbReference type="EC" id="2.1.1.-" evidence="10"/>
<keyword evidence="12" id="KW-1185">Reference proteome</keyword>
<evidence type="ECO:0000256" key="10">
    <source>
        <dbReference type="RuleBase" id="RU366043"/>
    </source>
</evidence>
<dbReference type="Gramene" id="CDY24913">
    <property type="protein sequence ID" value="CDY24913"/>
    <property type="gene ID" value="GSBRNA2T00028697001"/>
</dbReference>